<evidence type="ECO:0000313" key="3">
    <source>
        <dbReference type="Proteomes" id="UP000177682"/>
    </source>
</evidence>
<feature type="transmembrane region" description="Helical" evidence="1">
    <location>
        <begin position="388"/>
        <end position="409"/>
    </location>
</feature>
<protein>
    <recommendedName>
        <fullName evidence="4">Glycosyltransferase RgtA/B/C/D-like domain-containing protein</fullName>
    </recommendedName>
</protein>
<feature type="transmembrane region" description="Helical" evidence="1">
    <location>
        <begin position="156"/>
        <end position="181"/>
    </location>
</feature>
<feature type="transmembrane region" description="Helical" evidence="1">
    <location>
        <begin position="78"/>
        <end position="94"/>
    </location>
</feature>
<feature type="transmembrane region" description="Helical" evidence="1">
    <location>
        <begin position="7"/>
        <end position="23"/>
    </location>
</feature>
<gene>
    <name evidence="2" type="ORF">A3E29_02090</name>
</gene>
<dbReference type="AlphaFoldDB" id="A0A1F5PL88"/>
<dbReference type="EMBL" id="MFEY01000005">
    <property type="protein sequence ID" value="OGE90564.1"/>
    <property type="molecule type" value="Genomic_DNA"/>
</dbReference>
<feature type="transmembrane region" description="Helical" evidence="1">
    <location>
        <begin position="106"/>
        <end position="126"/>
    </location>
</feature>
<feature type="transmembrane region" description="Helical" evidence="1">
    <location>
        <begin position="132"/>
        <end position="149"/>
    </location>
</feature>
<feature type="transmembrane region" description="Helical" evidence="1">
    <location>
        <begin position="356"/>
        <end position="376"/>
    </location>
</feature>
<reference evidence="2 3" key="1">
    <citation type="journal article" date="2016" name="Nat. Commun.">
        <title>Thousands of microbial genomes shed light on interconnected biogeochemical processes in an aquifer system.</title>
        <authorList>
            <person name="Anantharaman K."/>
            <person name="Brown C.T."/>
            <person name="Hug L.A."/>
            <person name="Sharon I."/>
            <person name="Castelle C.J."/>
            <person name="Probst A.J."/>
            <person name="Thomas B.C."/>
            <person name="Singh A."/>
            <person name="Wilkins M.J."/>
            <person name="Karaoz U."/>
            <person name="Brodie E.L."/>
            <person name="Williams K.H."/>
            <person name="Hubbard S.S."/>
            <person name="Banfield J.F."/>
        </authorList>
    </citation>
    <scope>NUCLEOTIDE SEQUENCE [LARGE SCALE GENOMIC DNA]</scope>
</reference>
<evidence type="ECO:0008006" key="4">
    <source>
        <dbReference type="Google" id="ProtNLM"/>
    </source>
</evidence>
<keyword evidence="1" id="KW-1133">Transmembrane helix</keyword>
<keyword evidence="1" id="KW-0812">Transmembrane</keyword>
<sequence>MNKHSKLIVVTMFIMIFATWFSHNVKSDLPLIFQKDLRAHDESSNSTVAANITRQFFPPMIRVNPLDDKQGNWMEGPFWQHIPPLFAYVPYAFFELDGHVSIEVKRLSYAFVTLLTGILFIAIVFWFSRNLLAAFAALLASLFWINTPFTHELITGYAFGVSDIVLAFTAVLAFGGILFYLEKDRAERLNYSWKRLAVIALLVALPVMAKNLLGALPAAGFVLLLFWDQKKFNRNFWTSLSWLAGWLIAYYSPLLIASPGTFKNEILVSFFHAVNYEGWGRPWHFYITDYLPHRYLFGWTVWYWLGIIGALLTLGIRITNYELRITVEAKMLGLCLGWFAANLLAISLIISKIPNFIYQSYLFSLFAIFLSLFWWFDKWRIEQLDQKYLKWGLGIALVIALLVTGRSVWRFEVLFEAHRAAAYNYNSEREKFYQVGEWLQNFGLGPSDLVIARVSDNDCWLRYDVLFLTGAEAKTLTELSFHLPAGELVRQKYGRIFFIVNKAESVPAGIAAYQRVELDNYSVVAFDLKNLDNEATQRIIAAFARSHEKDIAQDVARIKADKTSCQWLVPDEILNAD</sequence>
<feature type="transmembrane region" description="Helical" evidence="1">
    <location>
        <begin position="331"/>
        <end position="350"/>
    </location>
</feature>
<feature type="transmembrane region" description="Helical" evidence="1">
    <location>
        <begin position="301"/>
        <end position="319"/>
    </location>
</feature>
<organism evidence="2 3">
    <name type="scientific">Candidatus Doudnabacteria bacterium RIFCSPHIGHO2_12_FULL_48_16</name>
    <dbReference type="NCBI Taxonomy" id="1817838"/>
    <lineage>
        <taxon>Bacteria</taxon>
        <taxon>Candidatus Doudnaibacteriota</taxon>
    </lineage>
</organism>
<name>A0A1F5PL88_9BACT</name>
<keyword evidence="1" id="KW-0472">Membrane</keyword>
<accession>A0A1F5PL88</accession>
<feature type="transmembrane region" description="Helical" evidence="1">
    <location>
        <begin position="239"/>
        <end position="257"/>
    </location>
</feature>
<comment type="caution">
    <text evidence="2">The sequence shown here is derived from an EMBL/GenBank/DDBJ whole genome shotgun (WGS) entry which is preliminary data.</text>
</comment>
<proteinExistence type="predicted"/>
<evidence type="ECO:0000256" key="1">
    <source>
        <dbReference type="SAM" id="Phobius"/>
    </source>
</evidence>
<evidence type="ECO:0000313" key="2">
    <source>
        <dbReference type="EMBL" id="OGE90564.1"/>
    </source>
</evidence>
<feature type="transmembrane region" description="Helical" evidence="1">
    <location>
        <begin position="196"/>
        <end position="227"/>
    </location>
</feature>
<dbReference type="Proteomes" id="UP000177682">
    <property type="component" value="Unassembled WGS sequence"/>
</dbReference>